<dbReference type="EMBL" id="KV454213">
    <property type="protein sequence ID" value="ODQ57435.1"/>
    <property type="molecule type" value="Genomic_DNA"/>
</dbReference>
<keyword evidence="3" id="KW-1185">Reference proteome</keyword>
<feature type="domain" description="AB hydrolase-1" evidence="1">
    <location>
        <begin position="109"/>
        <end position="352"/>
    </location>
</feature>
<dbReference type="PANTHER" id="PTHR43798">
    <property type="entry name" value="MONOACYLGLYCEROL LIPASE"/>
    <property type="match status" value="1"/>
</dbReference>
<dbReference type="RefSeq" id="XP_019036642.1">
    <property type="nucleotide sequence ID" value="XM_019185121.1"/>
</dbReference>
<dbReference type="OrthoDB" id="428974at2759"/>
<sequence>MSLEQYQQLAKQEQDEIPKSLIPKVIHNLKLLGHFLFNSKHTELETLLINDESTFASDLTQTYGFTQHYEQYGEIFCLKIPHPLRTQLNNSAISKEVVNELESKINEIPVIVFIHGLGGNLQQFDEVVRKFAGLTDIFAVDLPGSGKSKAKQGLKLTLENFTNFVKESLDTNGFIGREIIIVAHSYGTQVALKLAEINEINLKGLVLLAPPKIPLKRTWKENFFLGLFLKIPWLFEFFRKLDRFNNIQSLSMKRLFSNPETPEFLRLKQFRFNLLTNSTNFLNHAKSWIPLTISEVIDASQTISNNNGSILIVDGSDDKVTHDGGASYHDLLGNNISQYQILENAGHNFILESFETLNPLLEKFFVSLDSRLDSDYPNKLRSEFSKRSIA</sequence>
<dbReference type="PANTHER" id="PTHR43798:SF33">
    <property type="entry name" value="HYDROLASE, PUTATIVE (AFU_ORTHOLOGUE AFUA_2G14860)-RELATED"/>
    <property type="match status" value="1"/>
</dbReference>
<name>A0A1E3NWD7_WICAA</name>
<dbReference type="Gene3D" id="3.40.50.1820">
    <property type="entry name" value="alpha/beta hydrolase"/>
    <property type="match status" value="1"/>
</dbReference>
<dbReference type="InterPro" id="IPR029058">
    <property type="entry name" value="AB_hydrolase_fold"/>
</dbReference>
<evidence type="ECO:0000313" key="2">
    <source>
        <dbReference type="EMBL" id="ODQ57435.1"/>
    </source>
</evidence>
<protein>
    <recommendedName>
        <fullName evidence="1">AB hydrolase-1 domain-containing protein</fullName>
    </recommendedName>
</protein>
<dbReference type="GO" id="GO:0016020">
    <property type="term" value="C:membrane"/>
    <property type="evidence" value="ECO:0007669"/>
    <property type="project" value="TreeGrafter"/>
</dbReference>
<dbReference type="STRING" id="683960.A0A1E3NWD7"/>
<proteinExistence type="predicted"/>
<dbReference type="InterPro" id="IPR050266">
    <property type="entry name" value="AB_hydrolase_sf"/>
</dbReference>
<accession>A0A1E3NWD7</accession>
<dbReference type="InterPro" id="IPR000073">
    <property type="entry name" value="AB_hydrolase_1"/>
</dbReference>
<reference evidence="2 3" key="1">
    <citation type="journal article" date="2016" name="Proc. Natl. Acad. Sci. U.S.A.">
        <title>Comparative genomics of biotechnologically important yeasts.</title>
        <authorList>
            <person name="Riley R."/>
            <person name="Haridas S."/>
            <person name="Wolfe K.H."/>
            <person name="Lopes M.R."/>
            <person name="Hittinger C.T."/>
            <person name="Goeker M."/>
            <person name="Salamov A.A."/>
            <person name="Wisecaver J.H."/>
            <person name="Long T.M."/>
            <person name="Calvey C.H."/>
            <person name="Aerts A.L."/>
            <person name="Barry K.W."/>
            <person name="Choi C."/>
            <person name="Clum A."/>
            <person name="Coughlan A.Y."/>
            <person name="Deshpande S."/>
            <person name="Douglass A.P."/>
            <person name="Hanson S.J."/>
            <person name="Klenk H.-P."/>
            <person name="LaButti K.M."/>
            <person name="Lapidus A."/>
            <person name="Lindquist E.A."/>
            <person name="Lipzen A.M."/>
            <person name="Meier-Kolthoff J.P."/>
            <person name="Ohm R.A."/>
            <person name="Otillar R.P."/>
            <person name="Pangilinan J.L."/>
            <person name="Peng Y."/>
            <person name="Rokas A."/>
            <person name="Rosa C.A."/>
            <person name="Scheuner C."/>
            <person name="Sibirny A.A."/>
            <person name="Slot J.C."/>
            <person name="Stielow J.B."/>
            <person name="Sun H."/>
            <person name="Kurtzman C.P."/>
            <person name="Blackwell M."/>
            <person name="Grigoriev I.V."/>
            <person name="Jeffries T.W."/>
        </authorList>
    </citation>
    <scope>NUCLEOTIDE SEQUENCE [LARGE SCALE GENOMIC DNA]</scope>
    <source>
        <strain evidence="3">ATCC 58044 / CBS 1984 / NCYC 433 / NRRL Y-366-8</strain>
    </source>
</reference>
<dbReference type="SUPFAM" id="SSF53474">
    <property type="entry name" value="alpha/beta-Hydrolases"/>
    <property type="match status" value="1"/>
</dbReference>
<organism evidence="2 3">
    <name type="scientific">Wickerhamomyces anomalus (strain ATCC 58044 / CBS 1984 / NCYC 433 / NRRL Y-366-8)</name>
    <name type="common">Yeast</name>
    <name type="synonym">Hansenula anomala</name>
    <dbReference type="NCBI Taxonomy" id="683960"/>
    <lineage>
        <taxon>Eukaryota</taxon>
        <taxon>Fungi</taxon>
        <taxon>Dikarya</taxon>
        <taxon>Ascomycota</taxon>
        <taxon>Saccharomycotina</taxon>
        <taxon>Saccharomycetes</taxon>
        <taxon>Phaffomycetales</taxon>
        <taxon>Wickerhamomycetaceae</taxon>
        <taxon>Wickerhamomyces</taxon>
    </lineage>
</organism>
<evidence type="ECO:0000313" key="3">
    <source>
        <dbReference type="Proteomes" id="UP000094112"/>
    </source>
</evidence>
<dbReference type="Pfam" id="PF00561">
    <property type="entry name" value="Abhydrolase_1"/>
    <property type="match status" value="1"/>
</dbReference>
<evidence type="ECO:0000259" key="1">
    <source>
        <dbReference type="Pfam" id="PF00561"/>
    </source>
</evidence>
<dbReference type="Proteomes" id="UP000094112">
    <property type="component" value="Unassembled WGS sequence"/>
</dbReference>
<dbReference type="GeneID" id="30202367"/>
<gene>
    <name evidence="2" type="ORF">WICANDRAFT_80771</name>
</gene>
<dbReference type="AlphaFoldDB" id="A0A1E3NWD7"/>